<proteinExistence type="inferred from homology"/>
<protein>
    <submittedName>
        <fullName evidence="11">LamB porin family protein</fullName>
    </submittedName>
</protein>
<dbReference type="CDD" id="cd01346">
    <property type="entry name" value="Maltoporin-like"/>
    <property type="match status" value="1"/>
</dbReference>
<evidence type="ECO:0000256" key="8">
    <source>
        <dbReference type="ARBA" id="ARBA00023136"/>
    </source>
</evidence>
<dbReference type="InterPro" id="IPR003192">
    <property type="entry name" value="Porin_LamB"/>
</dbReference>
<keyword evidence="9" id="KW-0998">Cell outer membrane</keyword>
<comment type="similarity">
    <text evidence="2">Belongs to the porin LamB (TC 1.B.3) family.</text>
</comment>
<dbReference type="GO" id="GO:0015288">
    <property type="term" value="F:porin activity"/>
    <property type="evidence" value="ECO:0007669"/>
    <property type="project" value="UniProtKB-KW"/>
</dbReference>
<evidence type="ECO:0000313" key="11">
    <source>
        <dbReference type="EMBL" id="AMO95943.1"/>
    </source>
</evidence>
<keyword evidence="8" id="KW-0472">Membrane</keyword>
<evidence type="ECO:0000256" key="6">
    <source>
        <dbReference type="ARBA" id="ARBA00023065"/>
    </source>
</evidence>
<dbReference type="GO" id="GO:0015144">
    <property type="term" value="F:carbohydrate transmembrane transporter activity"/>
    <property type="evidence" value="ECO:0007669"/>
    <property type="project" value="TreeGrafter"/>
</dbReference>
<evidence type="ECO:0000256" key="10">
    <source>
        <dbReference type="SAM" id="SignalP"/>
    </source>
</evidence>
<keyword evidence="4" id="KW-1134">Transmembrane beta strand</keyword>
<keyword evidence="7" id="KW-0626">Porin</keyword>
<dbReference type="GO" id="GO:0009279">
    <property type="term" value="C:cell outer membrane"/>
    <property type="evidence" value="ECO:0007669"/>
    <property type="project" value="UniProtKB-SubCell"/>
</dbReference>
<evidence type="ECO:0000256" key="2">
    <source>
        <dbReference type="ARBA" id="ARBA00007055"/>
    </source>
</evidence>
<feature type="chain" id="PRO_5007276889" evidence="10">
    <location>
        <begin position="21"/>
        <end position="412"/>
    </location>
</feature>
<accession>A0A127PE07</accession>
<dbReference type="PATRIC" id="fig|158899.10.peg.3283"/>
<evidence type="ECO:0000256" key="4">
    <source>
        <dbReference type="ARBA" id="ARBA00022452"/>
    </source>
</evidence>
<dbReference type="SUPFAM" id="SSF56935">
    <property type="entry name" value="Porins"/>
    <property type="match status" value="1"/>
</dbReference>
<dbReference type="Proteomes" id="UP000072421">
    <property type="component" value="Chromosome"/>
</dbReference>
<dbReference type="InterPro" id="IPR050286">
    <property type="entry name" value="G_neg_Bact_CarbUptk_Porin"/>
</dbReference>
<evidence type="ECO:0000313" key="12">
    <source>
        <dbReference type="Proteomes" id="UP000072421"/>
    </source>
</evidence>
<dbReference type="AlphaFoldDB" id="A0A127PE07"/>
<dbReference type="RefSeq" id="WP_061540645.1">
    <property type="nucleotide sequence ID" value="NZ_CP013232.1"/>
</dbReference>
<evidence type="ECO:0000256" key="9">
    <source>
        <dbReference type="ARBA" id="ARBA00023237"/>
    </source>
</evidence>
<dbReference type="PANTHER" id="PTHR38762">
    <property type="entry name" value="CRYPTIC OUTER MEMBRANE PORIN BGLH-RELATED"/>
    <property type="match status" value="1"/>
</dbReference>
<gene>
    <name evidence="11" type="ORF">CFter6_3303</name>
</gene>
<comment type="subcellular location">
    <subcellularLocation>
        <location evidence="1">Cell outer membrane</location>
        <topology evidence="1">Multi-pass membrane protein</topology>
    </subcellularLocation>
</comment>
<keyword evidence="10" id="KW-0732">Signal</keyword>
<organism evidence="11">
    <name type="scientific">Collimonas fungivorans</name>
    <dbReference type="NCBI Taxonomy" id="158899"/>
    <lineage>
        <taxon>Bacteria</taxon>
        <taxon>Pseudomonadati</taxon>
        <taxon>Pseudomonadota</taxon>
        <taxon>Betaproteobacteria</taxon>
        <taxon>Burkholderiales</taxon>
        <taxon>Oxalobacteraceae</taxon>
        <taxon>Collimonas</taxon>
    </lineage>
</organism>
<evidence type="ECO:0000256" key="7">
    <source>
        <dbReference type="ARBA" id="ARBA00023114"/>
    </source>
</evidence>
<reference evidence="11 12" key="1">
    <citation type="submission" date="2015-11" db="EMBL/GenBank/DDBJ databases">
        <title>Exploring the genomic traits of fungus-feeding bacterial genus Collimonas.</title>
        <authorList>
            <person name="Song C."/>
            <person name="Schmidt R."/>
            <person name="de Jager V."/>
            <person name="Krzyzanowska D."/>
            <person name="Jongedijk E."/>
            <person name="Cankar K."/>
            <person name="Beekwilder J."/>
            <person name="van Veen A."/>
            <person name="de Boer W."/>
            <person name="van Veen J.A."/>
            <person name="Garbeva P."/>
        </authorList>
    </citation>
    <scope>NUCLEOTIDE SEQUENCE [LARGE SCALE GENOMIC DNA]</scope>
    <source>
        <strain evidence="11 12">Ter6</strain>
    </source>
</reference>
<name>A0A127PE07_9BURK</name>
<dbReference type="EMBL" id="CP013232">
    <property type="protein sequence ID" value="AMO95943.1"/>
    <property type="molecule type" value="Genomic_DNA"/>
</dbReference>
<dbReference type="Gene3D" id="2.40.170.10">
    <property type="entry name" value="Porin, LamB type"/>
    <property type="match status" value="1"/>
</dbReference>
<dbReference type="InterPro" id="IPR036998">
    <property type="entry name" value="Porin_LamB_sf"/>
</dbReference>
<feature type="signal peptide" evidence="10">
    <location>
        <begin position="1"/>
        <end position="20"/>
    </location>
</feature>
<dbReference type="GO" id="GO:0015774">
    <property type="term" value="P:polysaccharide transport"/>
    <property type="evidence" value="ECO:0007669"/>
    <property type="project" value="TreeGrafter"/>
</dbReference>
<dbReference type="Pfam" id="PF02264">
    <property type="entry name" value="LamB"/>
    <property type="match status" value="1"/>
</dbReference>
<dbReference type="PROSITE" id="PS51257">
    <property type="entry name" value="PROKAR_LIPOPROTEIN"/>
    <property type="match status" value="1"/>
</dbReference>
<evidence type="ECO:0000256" key="5">
    <source>
        <dbReference type="ARBA" id="ARBA00022692"/>
    </source>
</evidence>
<dbReference type="GO" id="GO:0006811">
    <property type="term" value="P:monoatomic ion transport"/>
    <property type="evidence" value="ECO:0007669"/>
    <property type="project" value="UniProtKB-KW"/>
</dbReference>
<keyword evidence="3" id="KW-0813">Transport</keyword>
<dbReference type="GO" id="GO:0046930">
    <property type="term" value="C:pore complex"/>
    <property type="evidence" value="ECO:0007669"/>
    <property type="project" value="UniProtKB-KW"/>
</dbReference>
<dbReference type="PANTHER" id="PTHR38762:SF1">
    <property type="entry name" value="CRYPTIC OUTER MEMBRANE PORIN BGLH-RELATED"/>
    <property type="match status" value="1"/>
</dbReference>
<keyword evidence="6" id="KW-0406">Ion transport</keyword>
<evidence type="ECO:0000256" key="1">
    <source>
        <dbReference type="ARBA" id="ARBA00004571"/>
    </source>
</evidence>
<evidence type="ECO:0000256" key="3">
    <source>
        <dbReference type="ARBA" id="ARBA00022448"/>
    </source>
</evidence>
<sequence>MRKQLCCTILSTAFSGIACAGVDSSAGLDGFEFHGYLRAGGGAAIGGNGGAQPCFQLAGAASKYRLGNECENYGELEARQKLFGLANGMVVSADVMASLYNPGNVFPHFNSSTNGAIRLPQAYLQATNLPGMNPQVRIWAGRIYYHRHDIHTIDYYYWNPSGFGAGIDNVAINGLQYSYALFRQDAQFQARLANRHDFQVAGIRTNRNGELQLGLSLMQKPAGVDGHGGFSFTAQHKQDQLFGGYNKVAIQYGQGAGDTINTVNQAFPGHGWRRWRLSESLLWQFTRKFSGMLAAVYQHESSPGYRQNWISLGVRPVYAVSDHFKIQADLGRDVVSPGNGASRSLTKFTIGPAVTMGKSFFSRPELRLFYTYAKWNQAAQDAAAGGSAMARDGPFGGATHGSSIGMQLETWW</sequence>
<keyword evidence="5" id="KW-0812">Transmembrane</keyword>